<sequence length="138" mass="16925">MVYKLWYAVKFTLDTMKGVVVAIASPNMKLPPAKLDPHMPARPWTITQWIRMFAWRYHWRYLPMIRFWVFSALTVTILWVFVVPVKPRHMLIRNDINHKLHELETTMWYGRMQKREDDLYFKKYDPFSKYRIVGHRSH</sequence>
<dbReference type="AlphaFoldDB" id="A0A158R5E5"/>
<dbReference type="WBParaSite" id="SMUV_0000648901-mRNA-1">
    <property type="protein sequence ID" value="SMUV_0000648901-mRNA-1"/>
    <property type="gene ID" value="SMUV_0000648901"/>
</dbReference>
<dbReference type="Proteomes" id="UP000046393">
    <property type="component" value="Unplaced"/>
</dbReference>
<reference evidence="3" key="1">
    <citation type="submission" date="2016-04" db="UniProtKB">
        <authorList>
            <consortium name="WormBaseParasite"/>
        </authorList>
    </citation>
    <scope>IDENTIFICATION</scope>
</reference>
<dbReference type="STRING" id="451379.A0A158R5E5"/>
<keyword evidence="2" id="KW-1185">Reference proteome</keyword>
<protein>
    <submittedName>
        <fullName evidence="3">NADH-ubiquinone oxidoreductase B17 subunit</fullName>
    </submittedName>
</protein>
<keyword evidence="1" id="KW-0812">Transmembrane</keyword>
<name>A0A158R5E5_9BILA</name>
<proteinExistence type="predicted"/>
<keyword evidence="1" id="KW-1133">Transmembrane helix</keyword>
<evidence type="ECO:0000256" key="1">
    <source>
        <dbReference type="SAM" id="Phobius"/>
    </source>
</evidence>
<evidence type="ECO:0000313" key="2">
    <source>
        <dbReference type="Proteomes" id="UP000046393"/>
    </source>
</evidence>
<accession>A0A158R5E5</accession>
<organism evidence="2 3">
    <name type="scientific">Syphacia muris</name>
    <dbReference type="NCBI Taxonomy" id="451379"/>
    <lineage>
        <taxon>Eukaryota</taxon>
        <taxon>Metazoa</taxon>
        <taxon>Ecdysozoa</taxon>
        <taxon>Nematoda</taxon>
        <taxon>Chromadorea</taxon>
        <taxon>Rhabditida</taxon>
        <taxon>Spirurina</taxon>
        <taxon>Oxyuridomorpha</taxon>
        <taxon>Oxyuroidea</taxon>
        <taxon>Oxyuridae</taxon>
        <taxon>Syphacia</taxon>
    </lineage>
</organism>
<evidence type="ECO:0000313" key="3">
    <source>
        <dbReference type="WBParaSite" id="SMUV_0000648901-mRNA-1"/>
    </source>
</evidence>
<feature type="transmembrane region" description="Helical" evidence="1">
    <location>
        <begin position="65"/>
        <end position="85"/>
    </location>
</feature>
<keyword evidence="1" id="KW-0472">Membrane</keyword>